<evidence type="ECO:0008006" key="5">
    <source>
        <dbReference type="Google" id="ProtNLM"/>
    </source>
</evidence>
<dbReference type="OrthoDB" id="565202at2"/>
<feature type="region of interest" description="Disordered" evidence="1">
    <location>
        <begin position="1"/>
        <end position="21"/>
    </location>
</feature>
<reference evidence="2" key="2">
    <citation type="submission" date="2019-11" db="EMBL/GenBank/DDBJ databases">
        <title>Improved Assembly of Tolypothrix boutellei genome.</title>
        <authorList>
            <person name="Sarangi A.N."/>
            <person name="Mukherjee M."/>
            <person name="Ghosh S."/>
            <person name="Singh D."/>
            <person name="Das A."/>
            <person name="Kant S."/>
            <person name="Prusty A."/>
            <person name="Tripathy S."/>
        </authorList>
    </citation>
    <scope>NUCLEOTIDE SEQUENCE</scope>
    <source>
        <strain evidence="2">VB521301</strain>
    </source>
</reference>
<sequence length="117" mass="13746">MKPNQKPSEPPTDGESPEQDLEQQLLKVEQALAAFKERYNQVQADRSHQQELQQRLDQLHDSKQPGMKTELRYIQQQLEELDLRLESQLFSWKSLKEPFWMAVRFGGLGVIIGWLLK</sequence>
<keyword evidence="4" id="KW-1185">Reference proteome</keyword>
<evidence type="ECO:0000313" key="3">
    <source>
        <dbReference type="EMBL" id="KIE11166.1"/>
    </source>
</evidence>
<dbReference type="Proteomes" id="UP000029738">
    <property type="component" value="Unassembled WGS sequence"/>
</dbReference>
<proteinExistence type="predicted"/>
<reference evidence="3" key="1">
    <citation type="journal article" date="2015" name="Genome Announc.">
        <title>Draft Genome Sequence of Tolypothrix boutellei Strain VB521301.</title>
        <authorList>
            <person name="Chandrababunaidu M.M."/>
            <person name="Singh D."/>
            <person name="Sen D."/>
            <person name="Bhan S."/>
            <person name="Das S."/>
            <person name="Gupta A."/>
            <person name="Adhikary S.P."/>
            <person name="Tripathy S."/>
        </authorList>
    </citation>
    <scope>NUCLEOTIDE SEQUENCE</scope>
    <source>
        <strain evidence="3">VB521301</strain>
    </source>
</reference>
<accession>A0A0C1NEE9</accession>
<dbReference type="EMBL" id="JHEG02000048">
    <property type="protein sequence ID" value="KIE11166.1"/>
    <property type="molecule type" value="Genomic_DNA"/>
</dbReference>
<name>A0A0C1NEE9_9CYAN</name>
<organism evidence="3">
    <name type="scientific">Tolypothrix bouteillei VB521301</name>
    <dbReference type="NCBI Taxonomy" id="1479485"/>
    <lineage>
        <taxon>Bacteria</taxon>
        <taxon>Bacillati</taxon>
        <taxon>Cyanobacteriota</taxon>
        <taxon>Cyanophyceae</taxon>
        <taxon>Nostocales</taxon>
        <taxon>Tolypothrichaceae</taxon>
        <taxon>Tolypothrix</taxon>
    </lineage>
</organism>
<dbReference type="EMBL" id="JHEG04000001">
    <property type="protein sequence ID" value="KAF3887221.1"/>
    <property type="molecule type" value="Genomic_DNA"/>
</dbReference>
<gene>
    <name evidence="3" type="ORF">DA73_0222495</name>
    <name evidence="2" type="ORF">DA73_0400018295</name>
</gene>
<dbReference type="RefSeq" id="WP_038090198.1">
    <property type="nucleotide sequence ID" value="NZ_JHEG04000001.1"/>
</dbReference>
<dbReference type="STRING" id="1479485.DA73_0222495"/>
<evidence type="ECO:0000313" key="2">
    <source>
        <dbReference type="EMBL" id="KAF3887221.1"/>
    </source>
</evidence>
<comment type="caution">
    <text evidence="3">The sequence shown here is derived from an EMBL/GenBank/DDBJ whole genome shotgun (WGS) entry which is preliminary data.</text>
</comment>
<evidence type="ECO:0000313" key="4">
    <source>
        <dbReference type="Proteomes" id="UP000029738"/>
    </source>
</evidence>
<protein>
    <recommendedName>
        <fullName evidence="5">DUF2203 domain-containing protein</fullName>
    </recommendedName>
</protein>
<dbReference type="AlphaFoldDB" id="A0A0C1NEE9"/>
<evidence type="ECO:0000256" key="1">
    <source>
        <dbReference type="SAM" id="MobiDB-lite"/>
    </source>
</evidence>